<dbReference type="SMART" id="SM00729">
    <property type="entry name" value="Elp3"/>
    <property type="match status" value="1"/>
</dbReference>
<evidence type="ECO:0000256" key="5">
    <source>
        <dbReference type="ARBA" id="ARBA00023014"/>
    </source>
</evidence>
<dbReference type="SUPFAM" id="SSF102114">
    <property type="entry name" value="Radical SAM enzymes"/>
    <property type="match status" value="1"/>
</dbReference>
<dbReference type="InterPro" id="IPR006638">
    <property type="entry name" value="Elp3/MiaA/NifB-like_rSAM"/>
</dbReference>
<evidence type="ECO:0000256" key="2">
    <source>
        <dbReference type="ARBA" id="ARBA00022691"/>
    </source>
</evidence>
<dbReference type="SFLD" id="SFLDS00029">
    <property type="entry name" value="Radical_SAM"/>
    <property type="match status" value="1"/>
</dbReference>
<feature type="domain" description="Radical SAM core" evidence="7">
    <location>
        <begin position="78"/>
        <end position="301"/>
    </location>
</feature>
<dbReference type="GO" id="GO:0005829">
    <property type="term" value="C:cytosol"/>
    <property type="evidence" value="ECO:0007669"/>
    <property type="project" value="TreeGrafter"/>
</dbReference>
<gene>
    <name evidence="8" type="ORF">BRCON_1746</name>
</gene>
<evidence type="ECO:0000259" key="7">
    <source>
        <dbReference type="PROSITE" id="PS51918"/>
    </source>
</evidence>
<dbReference type="InterPro" id="IPR058240">
    <property type="entry name" value="rSAM_sf"/>
</dbReference>
<name>A0A2Z4Y7W7_SUMC1</name>
<feature type="coiled-coil region" evidence="6">
    <location>
        <begin position="353"/>
        <end position="380"/>
    </location>
</feature>
<evidence type="ECO:0000313" key="9">
    <source>
        <dbReference type="Proteomes" id="UP000262583"/>
    </source>
</evidence>
<dbReference type="InterPro" id="IPR051198">
    <property type="entry name" value="BchE-like"/>
</dbReference>
<dbReference type="PANTHER" id="PTHR43409:SF16">
    <property type="entry name" value="SLR0320 PROTEIN"/>
    <property type="match status" value="1"/>
</dbReference>
<organism evidence="8 9">
    <name type="scientific">Sumerlaea chitinivorans</name>
    <dbReference type="NCBI Taxonomy" id="2250252"/>
    <lineage>
        <taxon>Bacteria</taxon>
        <taxon>Candidatus Sumerlaeota</taxon>
        <taxon>Candidatus Sumerlaeia</taxon>
        <taxon>Candidatus Sumerlaeales</taxon>
        <taxon>Candidatus Sumerlaeaceae</taxon>
        <taxon>Candidatus Sumerlaea</taxon>
    </lineage>
</organism>
<dbReference type="Pfam" id="PF04055">
    <property type="entry name" value="Radical_SAM"/>
    <property type="match status" value="1"/>
</dbReference>
<keyword evidence="4" id="KW-0408">Iron</keyword>
<dbReference type="Proteomes" id="UP000262583">
    <property type="component" value="Chromosome"/>
</dbReference>
<evidence type="ECO:0000313" key="8">
    <source>
        <dbReference type="EMBL" id="AXA36523.1"/>
    </source>
</evidence>
<keyword evidence="5" id="KW-0411">Iron-sulfur</keyword>
<dbReference type="EMBL" id="CP030759">
    <property type="protein sequence ID" value="AXA36523.1"/>
    <property type="molecule type" value="Genomic_DNA"/>
</dbReference>
<reference evidence="8 9" key="1">
    <citation type="submission" date="2018-05" db="EMBL/GenBank/DDBJ databases">
        <title>A metagenomic window into the 2 km-deep terrestrial subsurface aquifer revealed taxonomically and functionally diverse microbial community comprising novel uncultured bacterial lineages.</title>
        <authorList>
            <person name="Kadnikov V.V."/>
            <person name="Mardanov A.V."/>
            <person name="Beletsky A.V."/>
            <person name="Banks D."/>
            <person name="Pimenov N.V."/>
            <person name="Frank Y.A."/>
            <person name="Karnachuk O.V."/>
            <person name="Ravin N.V."/>
        </authorList>
    </citation>
    <scope>NUCLEOTIDE SEQUENCE [LARGE SCALE GENOMIC DNA]</scope>
    <source>
        <strain evidence="8">BY</strain>
    </source>
</reference>
<dbReference type="PROSITE" id="PS51918">
    <property type="entry name" value="RADICAL_SAM"/>
    <property type="match status" value="1"/>
</dbReference>
<dbReference type="GO" id="GO:0051536">
    <property type="term" value="F:iron-sulfur cluster binding"/>
    <property type="evidence" value="ECO:0007669"/>
    <property type="project" value="UniProtKB-KW"/>
</dbReference>
<keyword evidence="3" id="KW-0479">Metal-binding</keyword>
<evidence type="ECO:0000256" key="1">
    <source>
        <dbReference type="ARBA" id="ARBA00001966"/>
    </source>
</evidence>
<proteinExistence type="predicted"/>
<keyword evidence="2" id="KW-0949">S-adenosyl-L-methionine</keyword>
<dbReference type="PANTHER" id="PTHR43409">
    <property type="entry name" value="ANAEROBIC MAGNESIUM-PROTOPORPHYRIN IX MONOMETHYL ESTER CYCLASE-RELATED"/>
    <property type="match status" value="1"/>
</dbReference>
<dbReference type="SFLD" id="SFLDG01082">
    <property type="entry name" value="B12-binding_domain_containing"/>
    <property type="match status" value="1"/>
</dbReference>
<dbReference type="CDD" id="cd01335">
    <property type="entry name" value="Radical_SAM"/>
    <property type="match status" value="1"/>
</dbReference>
<dbReference type="Gene3D" id="3.80.30.20">
    <property type="entry name" value="tm_1862 like domain"/>
    <property type="match status" value="1"/>
</dbReference>
<comment type="cofactor">
    <cofactor evidence="1">
        <name>[4Fe-4S] cluster</name>
        <dbReference type="ChEBI" id="CHEBI:49883"/>
    </cofactor>
</comment>
<evidence type="ECO:0000256" key="4">
    <source>
        <dbReference type="ARBA" id="ARBA00023004"/>
    </source>
</evidence>
<accession>A0A2Z4Y7W7</accession>
<dbReference type="GO" id="GO:0003824">
    <property type="term" value="F:catalytic activity"/>
    <property type="evidence" value="ECO:0007669"/>
    <property type="project" value="InterPro"/>
</dbReference>
<sequence>MAFVGECDVPMVELAHALHHGKDWRQVPNIVWRENGSIHRQPVSPVIKDLDTLPFTYFGNEGVYYLEDDELVESRPFAGSQLNSCFKIMTTRGCPYVCTFCMLSFQKEVMPDTTRLRFRSIPHVMRELEEAKARMGHFFLEIEDDIFTVRPERMKEFFEHYRERIGMPFWCYTHPNYAKPEMLEILKQNNVQFVVMGMQSGSDRIANEIFDRRVSNKTLLEATRNIHKAGIRPFYDLISNNPFESEEDRIETFHLLRSIPRPYGLQLVALTFYPNLGISRMREERGLPLTVDFQQYRFWNSLYHLASTVELSDGDAEYLLNNAEFRRDPSLLERFATHAKAWTREIGDLKALNQTHLQEVHRLADRVRALEEELTFIKARRGFRQFLWLSEQLRHLKHKLVNWRSLIHAREEGPHKNAGARTDSLREKAISPLCNQAKKLSSS</sequence>
<dbReference type="KEGG" id="schv:BRCON_1746"/>
<keyword evidence="6" id="KW-0175">Coiled coil</keyword>
<dbReference type="InterPro" id="IPR007197">
    <property type="entry name" value="rSAM"/>
</dbReference>
<dbReference type="AlphaFoldDB" id="A0A2Z4Y7W7"/>
<evidence type="ECO:0000256" key="3">
    <source>
        <dbReference type="ARBA" id="ARBA00022723"/>
    </source>
</evidence>
<dbReference type="InterPro" id="IPR023404">
    <property type="entry name" value="rSAM_horseshoe"/>
</dbReference>
<protein>
    <submittedName>
        <fullName evidence="8">Radical SAM domain protein</fullName>
    </submittedName>
</protein>
<dbReference type="GO" id="GO:0046872">
    <property type="term" value="F:metal ion binding"/>
    <property type="evidence" value="ECO:0007669"/>
    <property type="project" value="UniProtKB-KW"/>
</dbReference>
<evidence type="ECO:0000256" key="6">
    <source>
        <dbReference type="SAM" id="Coils"/>
    </source>
</evidence>